<evidence type="ECO:0000256" key="1">
    <source>
        <dbReference type="SAM" id="SignalP"/>
    </source>
</evidence>
<dbReference type="Proteomes" id="UP000272888">
    <property type="component" value="Unassembled WGS sequence"/>
</dbReference>
<proteinExistence type="predicted"/>
<feature type="signal peptide" evidence="1">
    <location>
        <begin position="1"/>
        <end position="22"/>
    </location>
</feature>
<name>A0A3A8PJV4_9BACT</name>
<dbReference type="PROSITE" id="PS51257">
    <property type="entry name" value="PROKAR_LIPOPROTEIN"/>
    <property type="match status" value="1"/>
</dbReference>
<keyword evidence="3" id="KW-1185">Reference proteome</keyword>
<dbReference type="EMBL" id="RAWB01000277">
    <property type="protein sequence ID" value="RKH54941.1"/>
    <property type="molecule type" value="Genomic_DNA"/>
</dbReference>
<keyword evidence="1" id="KW-0732">Signal</keyword>
<dbReference type="AlphaFoldDB" id="A0A3A8PJV4"/>
<comment type="caution">
    <text evidence="2">The sequence shown here is derived from an EMBL/GenBank/DDBJ whole genome shotgun (WGS) entry which is preliminary data.</text>
</comment>
<gene>
    <name evidence="2" type="ORF">D7V93_24265</name>
</gene>
<evidence type="ECO:0008006" key="4">
    <source>
        <dbReference type="Google" id="ProtNLM"/>
    </source>
</evidence>
<evidence type="ECO:0000313" key="3">
    <source>
        <dbReference type="Proteomes" id="UP000272888"/>
    </source>
</evidence>
<accession>A0A3A8PJV4</accession>
<dbReference type="RefSeq" id="WP_120645667.1">
    <property type="nucleotide sequence ID" value="NZ_RAWB01000277.1"/>
</dbReference>
<protein>
    <recommendedName>
        <fullName evidence="4">Dickkopf N-terminal cysteine-rich domain-containing protein</fullName>
    </recommendedName>
</protein>
<reference evidence="3" key="1">
    <citation type="submission" date="2018-09" db="EMBL/GenBank/DDBJ databases">
        <authorList>
            <person name="Livingstone P.G."/>
            <person name="Whitworth D.E."/>
        </authorList>
    </citation>
    <scope>NUCLEOTIDE SEQUENCE [LARGE SCALE GENOMIC DNA]</scope>
    <source>
        <strain evidence="3">CA051B</strain>
    </source>
</reference>
<organism evidence="2 3">
    <name type="scientific">Corallococcus llansteffanensis</name>
    <dbReference type="NCBI Taxonomy" id="2316731"/>
    <lineage>
        <taxon>Bacteria</taxon>
        <taxon>Pseudomonadati</taxon>
        <taxon>Myxococcota</taxon>
        <taxon>Myxococcia</taxon>
        <taxon>Myxococcales</taxon>
        <taxon>Cystobacterineae</taxon>
        <taxon>Myxococcaceae</taxon>
        <taxon>Corallococcus</taxon>
    </lineage>
</organism>
<sequence length="250" mass="25831">MMKHKNKLLLMAVVFTLFQGCASCLQEPCVPGIKFPEPGSCPLKGHPQGSSGGKCNNFIGNFGCDDPDHTCVSNTCIPCGQPGSVCCEHQGCDGMATCVKPKEDHTFSVCSNECVQVGDSCCTNNQCGSGMVCNANLKQCVPANEPTCGMGPTLFALGVISDNTKCGDVIFIKEASLQAAKQCVQPQVQAAGTHFAPDNTPLQEFTFCNSGSGIDPSATVTVAAFSSTDAATCAHNLCTNCASTAPGPCP</sequence>
<evidence type="ECO:0000313" key="2">
    <source>
        <dbReference type="EMBL" id="RKH54941.1"/>
    </source>
</evidence>
<feature type="chain" id="PRO_5017397680" description="Dickkopf N-terminal cysteine-rich domain-containing protein" evidence="1">
    <location>
        <begin position="23"/>
        <end position="250"/>
    </location>
</feature>